<feature type="transmembrane region" description="Helical" evidence="5">
    <location>
        <begin position="233"/>
        <end position="257"/>
    </location>
</feature>
<evidence type="ECO:0000256" key="3">
    <source>
        <dbReference type="ARBA" id="ARBA00023157"/>
    </source>
</evidence>
<feature type="domain" description="Teneurin-like YD-shell" evidence="7">
    <location>
        <begin position="1293"/>
        <end position="1771"/>
    </location>
</feature>
<dbReference type="InterPro" id="IPR011042">
    <property type="entry name" value="6-blade_b-propeller_TolB-like"/>
</dbReference>
<evidence type="ECO:0000313" key="9">
    <source>
        <dbReference type="Proteomes" id="UP000562492"/>
    </source>
</evidence>
<feature type="region of interest" description="Disordered" evidence="4">
    <location>
        <begin position="1581"/>
        <end position="1619"/>
    </location>
</feature>
<feature type="domain" description="Teneurin TTR-like" evidence="6">
    <location>
        <begin position="469"/>
        <end position="550"/>
    </location>
</feature>
<dbReference type="Pfam" id="PF17963">
    <property type="entry name" value="Big_9"/>
    <property type="match status" value="1"/>
</dbReference>
<dbReference type="Gene3D" id="2.60.40.1120">
    <property type="entry name" value="Carboxypeptidase-like, regulatory domain"/>
    <property type="match status" value="1"/>
</dbReference>
<dbReference type="Gene3D" id="2.60.40.10">
    <property type="entry name" value="Immunoglobulins"/>
    <property type="match status" value="1"/>
</dbReference>
<evidence type="ECO:0000256" key="1">
    <source>
        <dbReference type="ARBA" id="ARBA00022536"/>
    </source>
</evidence>
<dbReference type="Proteomes" id="UP000562492">
    <property type="component" value="Unassembled WGS sequence"/>
</dbReference>
<dbReference type="SUPFAM" id="SSF49313">
    <property type="entry name" value="Cadherin-like"/>
    <property type="match status" value="1"/>
</dbReference>
<dbReference type="SUPFAM" id="SSF63829">
    <property type="entry name" value="Calcium-dependent phosphotriesterase"/>
    <property type="match status" value="1"/>
</dbReference>
<evidence type="ECO:0000259" key="7">
    <source>
        <dbReference type="Pfam" id="PF25023"/>
    </source>
</evidence>
<dbReference type="Gene3D" id="2.180.10.10">
    <property type="entry name" value="RHS repeat-associated core"/>
    <property type="match status" value="3"/>
</dbReference>
<dbReference type="NCBIfam" id="TIGR01643">
    <property type="entry name" value="YD_repeat_2x"/>
    <property type="match status" value="2"/>
</dbReference>
<protein>
    <submittedName>
        <fullName evidence="8">RHS repeat-associated protein</fullName>
    </submittedName>
</protein>
<accession>A0ABR6RB13</accession>
<dbReference type="InterPro" id="IPR013783">
    <property type="entry name" value="Ig-like_fold"/>
</dbReference>
<dbReference type="PANTHER" id="PTHR11219:SF69">
    <property type="entry name" value="TENEURIN-A"/>
    <property type="match status" value="1"/>
</dbReference>
<proteinExistence type="predicted"/>
<dbReference type="InterPro" id="IPR022385">
    <property type="entry name" value="Rhs_assc_core"/>
</dbReference>
<dbReference type="SUPFAM" id="SSF49464">
    <property type="entry name" value="Carboxypeptidase regulatory domain-like"/>
    <property type="match status" value="1"/>
</dbReference>
<keyword evidence="2" id="KW-0677">Repeat</keyword>
<dbReference type="Pfam" id="PF25023">
    <property type="entry name" value="TEN_YD-shell"/>
    <property type="match status" value="2"/>
</dbReference>
<keyword evidence="1" id="KW-0245">EGF-like domain</keyword>
<name>A0ABR6RB13_9BURK</name>
<feature type="compositionally biased region" description="Polar residues" evidence="4">
    <location>
        <begin position="1606"/>
        <end position="1619"/>
    </location>
</feature>
<dbReference type="InterPro" id="IPR008969">
    <property type="entry name" value="CarboxyPept-like_regulatory"/>
</dbReference>
<evidence type="ECO:0000256" key="2">
    <source>
        <dbReference type="ARBA" id="ARBA00022737"/>
    </source>
</evidence>
<dbReference type="InterPro" id="IPR015919">
    <property type="entry name" value="Cadherin-like_sf"/>
</dbReference>
<dbReference type="InterPro" id="IPR006530">
    <property type="entry name" value="YD"/>
</dbReference>
<feature type="transmembrane region" description="Helical" evidence="5">
    <location>
        <begin position="200"/>
        <end position="221"/>
    </location>
</feature>
<keyword evidence="3" id="KW-1015">Disulfide bond</keyword>
<evidence type="ECO:0000313" key="8">
    <source>
        <dbReference type="EMBL" id="MBB6576351.1"/>
    </source>
</evidence>
<feature type="domain" description="Teneurin-like YD-shell" evidence="7">
    <location>
        <begin position="2014"/>
        <end position="2318"/>
    </location>
</feature>
<dbReference type="InterPro" id="IPR056823">
    <property type="entry name" value="TEN-like_YD-shell"/>
</dbReference>
<dbReference type="InterPro" id="IPR051216">
    <property type="entry name" value="Teneurin"/>
</dbReference>
<reference evidence="8 9" key="1">
    <citation type="submission" date="2020-08" db="EMBL/GenBank/DDBJ databases">
        <title>Functional genomics of gut bacteria from endangered species of beetles.</title>
        <authorList>
            <person name="Carlos-Shanley C."/>
        </authorList>
    </citation>
    <scope>NUCLEOTIDE SEQUENCE [LARGE SCALE GENOMIC DNA]</scope>
    <source>
        <strain evidence="8 9">S00124</strain>
    </source>
</reference>
<organism evidence="8 9">
    <name type="scientific">Comamonas odontotermitis</name>
    <dbReference type="NCBI Taxonomy" id="379895"/>
    <lineage>
        <taxon>Bacteria</taxon>
        <taxon>Pseudomonadati</taxon>
        <taxon>Pseudomonadota</taxon>
        <taxon>Betaproteobacteria</taxon>
        <taxon>Burkholderiales</taxon>
        <taxon>Comamonadaceae</taxon>
        <taxon>Comamonas</taxon>
    </lineage>
</organism>
<dbReference type="PANTHER" id="PTHR11219">
    <property type="entry name" value="TENEURIN AND N-ACETYLGLUCOSAMINE-1-PHOSPHODIESTER ALPHA-N-ACETYLGLUCOSAMINIDASE"/>
    <property type="match status" value="1"/>
</dbReference>
<keyword evidence="5" id="KW-0812">Transmembrane</keyword>
<dbReference type="NCBIfam" id="TIGR03696">
    <property type="entry name" value="Rhs_assc_core"/>
    <property type="match status" value="1"/>
</dbReference>
<feature type="region of interest" description="Disordered" evidence="4">
    <location>
        <begin position="760"/>
        <end position="788"/>
    </location>
</feature>
<keyword evidence="5" id="KW-1133">Transmembrane helix</keyword>
<keyword evidence="5" id="KW-0472">Membrane</keyword>
<sequence length="2475" mass="264226">MRARKASPIRVFLDWAVQKTSQSISLWALQFLAIAIAIYACFPSPTFAQATGSQRYTLYIDTDGGANSGTTGCSATVQDASGSQSLSGIDYQVHIDTTQDTTGATVNAVTLATCSNNAWGSPAPVESGARKLASTTAAGKITEHIEAAIPMAQLGVKPGQYLTLNVGASGDYLISPVSGQGNGSIGLTVPNPQTSSATPVPLMSAALIAALAAAMAVAGWWGIKTGRIKGNAVVAICTIVLASSALVTGVVSAANALSKLSIHDTSIADWAGISALATDPEGDNVLNTPDLMALYGAISDGQLFIRIDANAGRTDGGPVDPVNPDPLGLKNPTLSVTHAQQLEVAKPWSLQVEAKDADGKPLSVSVVRSSKTPGALTASGGNPAQLNWTPTSVDVGEHLITLSATDGQGRTTTQSLLLSVTNPADIPADPSKEATTLQLGTPFAQSSEFLYKGPNPTQKDIDPTVISPEKAIVLRGKVTDRNGNPLPGVTVSVWGHPEFGHTQTRSDGWFDMAANGLGMMVLEYSKPGYMKAQRKLDTNWRDFNIAEEVALITLDSRATAIALGSEQWQVGMGSTTNDMRGQRTALALFPPNTQAQLKLADGSAQPLPQLTFRATEYTMGETGPNAMPGMLPISVGYTYAVELSSDEAIAAGAKSVQLSQPIPLYLENFLEFPIGETVPLGWYDYDQATWIGSENGRVISILSIDAGKATVQVSKEARPATPAELSSLGLSDQELAVLGQIYPAGKKLWRTRISHFTPWDLNQPYGPPNDADGPPEPPADPDDDTCKSGQDCCAKAGCDIFQDRSLGQGIAIPGSPFNLYYDSRKTSAASYRVPLLKKDKPVPASLKKIKVRADIAGQRLEHTAYGPFQEGAFWDFEWNGKDAYGRFMPQGAKAQIGVQHVYPLVYYASGAGAGSAFSALSSRAGGGVGMSRDSGNTEFYATMSWTTFLKNDSPDVFVSNAGGWVLTGLKYYDKSNGRLYTGGQQPEIAKVSLQDFAKVAKLENLQPGNYFSKFIASKSGGFYGIASSNGANNDNLIYKISTSGSYELIAGIENQMGYSGDGGLAKNALFNRVRNIVEGIDGSIYLADQDGTVVRVIETSGTVRTLNIKYATSGKLDIQKFAIDADNNIFYTDVNLKLNQIASNGERSNLNIQDLGYIYDVKNDNRGGIWIFSNSNAYKISYISPGGSIKLMAGGGTGVDDGLGVGLEINFSESMVPDNEGGLYFYDNKRGYYRYINSSGVVGTTGIKDKFFLNSAKELWRIDNYIYKQAGKLPGYANGDSYVLRDDGLFADVFDLNGKIKSTVNAFSGASIIEYGYNGDHIGSVKTADGDTALINRDGAGRITSIRGFDDQATTFSYDAMGMLSKVSLPGGGVHQMAYGTDLVSQKRLASYTDPNGHTDKFGWSDGRLAWNKDAAGGGWSLGTAEENFAGQKRKFNILTSTEGRVFKYSQPLQQYYSSEKIIINPDGLTKKWTSSPYYSNNFSTTYENGLRHSLSDYSSRGYGADGYNSSSNTKDEYIYFTGSFDSIYNRVNVSSNVGSGVWSASWNENGISSKIDYRNGYLELTGPLGEKAYASVDDQMRPTSVTPTDGASVSIERDGKGRPTRIQSDGYSSVQDQTPVSSTRFAQMAYHATGNGKGQLASITNALGQESKFEYDAKGQLTNSAGPDGRSVEYRYDPVGNMTSLRTPAGVEHRFSWNAINNPASYDIASKATTWTYNLDRELTKITRPGGQSIAITYDLGGRPSSIQHGQGTTNITYDNVGAPTSIALGNNKIAIDYTNVIPSGTRWSGDISGSVQRTLNRSILATKIDITAGSSAYSLPFEYDALKRASKFGDLSIGRKADGRLSTTSFKKYASTYHYNSFMEVGRTSHVAPGSIFIPNKQADLVALASKASLLTAAVLPEVIKQDNCSSSGWWDTTDGIRWVPDDKYLDADTRSQYLTQYGSPVTREPNYCVELVRNELESIEVWIAQDGASLAGIQQALSSLEGRLKGGPCLITGWDYLPCTSFVSPAIQVIFDEMNALLNAMLANTSTYGFAAQFDYERDDIGRITAQKEQLIGVQSTYQYSYDNSGRLVSYTKDGTQTTWSFDANGNRTHENGTPIATYDTEDRLLTWKGNTYQYNDAGDLLSKTTAAGKTDYVYDSLGNLRSVKLADNTSIEYIIDPANRRIGKRKNGVLQYGLLHLDSLRPIAQLDAAGAIKSVFLYGDNLNSPSGMQRDGKQYKFISDHLGSVRLVIDTQTGEVKQRLDYDAWGNVTEDTNPNFQPFGFAGGLYDPDTGLTRFGARDYDAETGRWTAKDPILFYGGDSNLYGYALNNPIHFVDPTGEFGIPGAIAGGIVGAISGAVGASINGGNVLTGALIGGLGGAVVGGLGPLIGPSLAGQAFSRALSGALGNVLGQSQKIGSENFCGFNIGSIIGSSVGGALSAILAPATYGVSFSSFGSTINQIIPRAISGIPGASVSFTGSMVGTQAGKK</sequence>
<comment type="caution">
    <text evidence="8">The sequence shown here is derived from an EMBL/GenBank/DDBJ whole genome shotgun (WGS) entry which is preliminary data.</text>
</comment>
<dbReference type="RefSeq" id="WP_184704695.1">
    <property type="nucleotide sequence ID" value="NZ_JACHKZ010000001.1"/>
</dbReference>
<evidence type="ECO:0000256" key="5">
    <source>
        <dbReference type="SAM" id="Phobius"/>
    </source>
</evidence>
<evidence type="ECO:0000259" key="6">
    <source>
        <dbReference type="Pfam" id="PF25020"/>
    </source>
</evidence>
<feature type="compositionally biased region" description="Polar residues" evidence="4">
    <location>
        <begin position="1582"/>
        <end position="1592"/>
    </location>
</feature>
<dbReference type="InterPro" id="IPR056820">
    <property type="entry name" value="TEN_TTR-like"/>
</dbReference>
<dbReference type="Gene3D" id="2.120.10.30">
    <property type="entry name" value="TolB, C-terminal domain"/>
    <property type="match status" value="1"/>
</dbReference>
<keyword evidence="9" id="KW-1185">Reference proteome</keyword>
<dbReference type="EMBL" id="JACHKZ010000001">
    <property type="protein sequence ID" value="MBB6576351.1"/>
    <property type="molecule type" value="Genomic_DNA"/>
</dbReference>
<gene>
    <name evidence="8" type="ORF">HNP33_000399</name>
</gene>
<evidence type="ECO:0000256" key="4">
    <source>
        <dbReference type="SAM" id="MobiDB-lite"/>
    </source>
</evidence>
<dbReference type="Pfam" id="PF25020">
    <property type="entry name" value="TTR_TEN1-4"/>
    <property type="match status" value="1"/>
</dbReference>